<keyword evidence="2" id="KW-1133">Transmembrane helix</keyword>
<organism evidence="3 4">
    <name type="scientific">Steinernema hermaphroditum</name>
    <dbReference type="NCBI Taxonomy" id="289476"/>
    <lineage>
        <taxon>Eukaryota</taxon>
        <taxon>Metazoa</taxon>
        <taxon>Ecdysozoa</taxon>
        <taxon>Nematoda</taxon>
        <taxon>Chromadorea</taxon>
        <taxon>Rhabditida</taxon>
        <taxon>Tylenchina</taxon>
        <taxon>Panagrolaimomorpha</taxon>
        <taxon>Strongyloidoidea</taxon>
        <taxon>Steinernematidae</taxon>
        <taxon>Steinernema</taxon>
    </lineage>
</organism>
<evidence type="ECO:0000313" key="3">
    <source>
        <dbReference type="EMBL" id="KAK0411011.1"/>
    </source>
</evidence>
<evidence type="ECO:0000256" key="2">
    <source>
        <dbReference type="SAM" id="Phobius"/>
    </source>
</evidence>
<gene>
    <name evidence="3" type="ORF">QR680_005431</name>
</gene>
<name>A0AA39HTF4_9BILA</name>
<dbReference type="AlphaFoldDB" id="A0AA39HTF4"/>
<evidence type="ECO:0000313" key="4">
    <source>
        <dbReference type="Proteomes" id="UP001175271"/>
    </source>
</evidence>
<protein>
    <submittedName>
        <fullName evidence="3">Uncharacterized protein</fullName>
    </submittedName>
</protein>
<reference evidence="3" key="1">
    <citation type="submission" date="2023-06" db="EMBL/GenBank/DDBJ databases">
        <title>Genomic analysis of the entomopathogenic nematode Steinernema hermaphroditum.</title>
        <authorList>
            <person name="Schwarz E.M."/>
            <person name="Heppert J.K."/>
            <person name="Baniya A."/>
            <person name="Schwartz H.T."/>
            <person name="Tan C.-H."/>
            <person name="Antoshechkin I."/>
            <person name="Sternberg P.W."/>
            <person name="Goodrich-Blair H."/>
            <person name="Dillman A.R."/>
        </authorList>
    </citation>
    <scope>NUCLEOTIDE SEQUENCE</scope>
    <source>
        <strain evidence="3">PS9179</strain>
        <tissue evidence="3">Whole animal</tissue>
    </source>
</reference>
<feature type="transmembrane region" description="Helical" evidence="2">
    <location>
        <begin position="80"/>
        <end position="109"/>
    </location>
</feature>
<accession>A0AA39HTF4</accession>
<keyword evidence="2" id="KW-0472">Membrane</keyword>
<proteinExistence type="predicted"/>
<dbReference type="Proteomes" id="UP001175271">
    <property type="component" value="Unassembled WGS sequence"/>
</dbReference>
<evidence type="ECO:0000256" key="1">
    <source>
        <dbReference type="SAM" id="MobiDB-lite"/>
    </source>
</evidence>
<comment type="caution">
    <text evidence="3">The sequence shown here is derived from an EMBL/GenBank/DDBJ whole genome shotgun (WGS) entry which is preliminary data.</text>
</comment>
<keyword evidence="2" id="KW-0812">Transmembrane</keyword>
<keyword evidence="4" id="KW-1185">Reference proteome</keyword>
<dbReference type="EMBL" id="JAUCMV010000003">
    <property type="protein sequence ID" value="KAK0411011.1"/>
    <property type="molecule type" value="Genomic_DNA"/>
</dbReference>
<feature type="region of interest" description="Disordered" evidence="1">
    <location>
        <begin position="250"/>
        <end position="281"/>
    </location>
</feature>
<sequence length="307" mass="33922">MANATSTPFPSWNVTSDDTDTLINDMRSASTVLSDPVNTVPLLSETFPSSTVMPTIGEDVAGCFAHKDFQQLLGAMECRFVLGLFMGTVIATCVLLIVAFVLLCCFLLCRLRRKRKMRRNLTVRSDSMLDLALPKKLSPPGVVPPRATIQELHIPRVARRISAYGPPNEEIYASEVPHRSLGTTNGTTNGQRFSSFSPYVPPSYGKTYRIAGGPPEETYPLGVMQPTMASIYAPPDLFAEQNRRAFLNYSSHVAQPKTSEDNDYDATPRRPSSQYGPRNSMHFGEADVVFRNHSGSTTDGEFRNTRC</sequence>